<dbReference type="RefSeq" id="WP_012227776.1">
    <property type="nucleotide sequence ID" value="NC_011365.1"/>
</dbReference>
<gene>
    <name evidence="3" type="ordered locus">GDI3294</name>
</gene>
<evidence type="ECO:0000313" key="4">
    <source>
        <dbReference type="Proteomes" id="UP000001176"/>
    </source>
</evidence>
<feature type="region of interest" description="Disordered" evidence="1">
    <location>
        <begin position="29"/>
        <end position="51"/>
    </location>
</feature>
<evidence type="ECO:0000256" key="1">
    <source>
        <dbReference type="SAM" id="MobiDB-lite"/>
    </source>
</evidence>
<feature type="transmembrane region" description="Helical" evidence="2">
    <location>
        <begin position="148"/>
        <end position="166"/>
    </location>
</feature>
<dbReference type="KEGG" id="gdi:GDI3294"/>
<name>A9H1C7_GLUDA</name>
<feature type="transmembrane region" description="Helical" evidence="2">
    <location>
        <begin position="120"/>
        <end position="142"/>
    </location>
</feature>
<keyword evidence="2" id="KW-0472">Membrane</keyword>
<dbReference type="Proteomes" id="UP000001176">
    <property type="component" value="Chromosome"/>
</dbReference>
<keyword evidence="2" id="KW-1133">Transmembrane helix</keyword>
<evidence type="ECO:0000313" key="3">
    <source>
        <dbReference type="EMBL" id="CAP57237.1"/>
    </source>
</evidence>
<reference evidence="3 4" key="1">
    <citation type="journal article" date="2009" name="BMC Genomics">
        <title>Complete genome sequence of the sugarcane nitrogen-fixing endophyte Gluconacetobacter diazotrophicus Pal5.</title>
        <authorList>
            <person name="Bertalan M."/>
            <person name="Albano R."/>
            <person name="Padua V."/>
            <person name="Rouws L."/>
            <person name="Rojas C."/>
            <person name="Hemerly A."/>
            <person name="Teixeira K."/>
            <person name="Schwab S."/>
            <person name="Araujo J."/>
            <person name="Oliveira A."/>
            <person name="Franca L."/>
            <person name="Magalhaes V."/>
            <person name="Alqueres S."/>
            <person name="Cardoso A."/>
            <person name="Almeida W."/>
            <person name="Loureiro M.M."/>
            <person name="Nogueira E."/>
            <person name="Cidade D."/>
            <person name="Oliveira D."/>
            <person name="Simao T."/>
            <person name="Macedo J."/>
            <person name="Valadao A."/>
            <person name="Dreschsel M."/>
            <person name="Freitas F."/>
            <person name="Vidal M."/>
            <person name="Guedes H."/>
            <person name="Rodrigues E."/>
            <person name="Meneses C."/>
            <person name="Brioso P."/>
            <person name="Pozzer L."/>
            <person name="Figueiredo D."/>
            <person name="Montano H."/>
            <person name="Junior J."/>
            <person name="Filho G."/>
            <person name="Flores V."/>
            <person name="Ferreira B."/>
            <person name="Branco A."/>
            <person name="Gonzalez P."/>
            <person name="Guillobel H."/>
            <person name="Lemos M."/>
            <person name="Seibel L."/>
            <person name="Macedo J."/>
            <person name="Alves-Ferreira M."/>
            <person name="Sachetto-Martins G."/>
            <person name="Coelho A."/>
            <person name="Santos E."/>
            <person name="Amaral G."/>
            <person name="Neves A."/>
            <person name="Pacheco A.B."/>
            <person name="Carvalho D."/>
            <person name="Lery L."/>
            <person name="Bisch P."/>
            <person name="Rossle S.C."/>
            <person name="Urmenyi T."/>
            <person name="Kruger W.V."/>
            <person name="Martins O."/>
            <person name="Baldani J.I."/>
            <person name="Ferreira P.C."/>
        </authorList>
    </citation>
    <scope>NUCLEOTIDE SEQUENCE [LARGE SCALE GENOMIC DNA]</scope>
    <source>
        <strain evidence="4">ATCC 49037 / DSM 5601 / CCUG 37298 / CIP 103539 / LMG 7603 / PAl5</strain>
    </source>
</reference>
<feature type="transmembrane region" description="Helical" evidence="2">
    <location>
        <begin position="84"/>
        <end position="108"/>
    </location>
</feature>
<protein>
    <submittedName>
        <fullName evidence="3">Putative membrane protein</fullName>
    </submittedName>
</protein>
<keyword evidence="4" id="KW-1185">Reference proteome</keyword>
<accession>A9H1C7</accession>
<keyword evidence="2" id="KW-0812">Transmembrane</keyword>
<dbReference type="EMBL" id="AM889285">
    <property type="protein sequence ID" value="CAP57237.1"/>
    <property type="molecule type" value="Genomic_DNA"/>
</dbReference>
<feature type="transmembrane region" description="Helical" evidence="2">
    <location>
        <begin position="59"/>
        <end position="78"/>
    </location>
</feature>
<evidence type="ECO:0000256" key="2">
    <source>
        <dbReference type="SAM" id="Phobius"/>
    </source>
</evidence>
<proteinExistence type="predicted"/>
<organism evidence="3 4">
    <name type="scientific">Gluconacetobacter diazotrophicus (strain ATCC 49037 / DSM 5601 / CCUG 37298 / CIP 103539 / LMG 7603 / PAl5)</name>
    <dbReference type="NCBI Taxonomy" id="272568"/>
    <lineage>
        <taxon>Bacteria</taxon>
        <taxon>Pseudomonadati</taxon>
        <taxon>Pseudomonadota</taxon>
        <taxon>Alphaproteobacteria</taxon>
        <taxon>Acetobacterales</taxon>
        <taxon>Acetobacteraceae</taxon>
        <taxon>Gluconacetobacter</taxon>
    </lineage>
</organism>
<dbReference type="AlphaFoldDB" id="A9H1C7"/>
<sequence>MRTRHTGRAVYPLPETIVMDSFNPGRAADRFLQPEEGPSAGTPSHDGASRSHVPSRFSLGRLVRVLVCAVFYGLFYFVQQVTELLAPLLLIVGVGWSVLPHVIGAIGTSAASADPQARDIVTHVAGTIPHQIVVGSHVVTAMSLVTDGLLMMAAAALCATLAAVAAREM</sequence>